<dbReference type="STRING" id="314344.AL013_13390"/>
<dbReference type="PANTHER" id="PTHR30543">
    <property type="entry name" value="CHROMATE REDUCTASE"/>
    <property type="match status" value="1"/>
</dbReference>
<dbReference type="AlphaFoldDB" id="Q0EW19"/>
<dbReference type="GO" id="GO:0005829">
    <property type="term" value="C:cytosol"/>
    <property type="evidence" value="ECO:0007669"/>
    <property type="project" value="TreeGrafter"/>
</dbReference>
<proteinExistence type="predicted"/>
<dbReference type="Gene3D" id="3.40.50.360">
    <property type="match status" value="1"/>
</dbReference>
<dbReference type="InterPro" id="IPR050712">
    <property type="entry name" value="NAD(P)H-dep_reductase"/>
</dbReference>
<dbReference type="eggNOG" id="COG0431">
    <property type="taxonomic scope" value="Bacteria"/>
</dbReference>
<dbReference type="HOGENOM" id="CLU_055322_4_3_0"/>
<dbReference type="InterPro" id="IPR029039">
    <property type="entry name" value="Flavoprotein-like_sf"/>
</dbReference>
<dbReference type="InParanoid" id="Q0EW19"/>
<sequence>MHVLAIPGSVRRHSYNLALLQAMKDRAPEDMEITIFDRMKEIPLFDPDICDEALPESVEHLMASIRASDGVIISTPEYAHGVPGALKNALDWLVASDAMILKPVVVTSVSTSSLGGVRSHSPLLLILSAMNANVVVEGSLNVPFASKKFRADNHLEDRLTGRAIDLSLSALEQAVSLAS</sequence>
<dbReference type="RefSeq" id="WP_009850115.1">
    <property type="nucleotide sequence ID" value="NZ_DS022294.1"/>
</dbReference>
<name>Q0EW19_9PROT</name>
<dbReference type="GO" id="GO:0010181">
    <property type="term" value="F:FMN binding"/>
    <property type="evidence" value="ECO:0007669"/>
    <property type="project" value="TreeGrafter"/>
</dbReference>
<evidence type="ECO:0000313" key="2">
    <source>
        <dbReference type="EMBL" id="EAU53449.1"/>
    </source>
</evidence>
<gene>
    <name evidence="2" type="ORF">SPV1_12902</name>
</gene>
<evidence type="ECO:0000259" key="1">
    <source>
        <dbReference type="Pfam" id="PF03358"/>
    </source>
</evidence>
<reference evidence="2 3" key="1">
    <citation type="submission" date="2006-09" db="EMBL/GenBank/DDBJ databases">
        <authorList>
            <person name="Emerson D."/>
            <person name="Ferriera S."/>
            <person name="Johnson J."/>
            <person name="Kravitz S."/>
            <person name="Halpern A."/>
            <person name="Remington K."/>
            <person name="Beeson K."/>
            <person name="Tran B."/>
            <person name="Rogers Y.-H."/>
            <person name="Friedman R."/>
            <person name="Venter J.C."/>
        </authorList>
    </citation>
    <scope>NUCLEOTIDE SEQUENCE [LARGE SCALE GENOMIC DNA]</scope>
    <source>
        <strain evidence="2 3">PV-1</strain>
    </source>
</reference>
<evidence type="ECO:0000313" key="3">
    <source>
        <dbReference type="Proteomes" id="UP000005297"/>
    </source>
</evidence>
<accession>Q0EW19</accession>
<dbReference type="SUPFAM" id="SSF52218">
    <property type="entry name" value="Flavoproteins"/>
    <property type="match status" value="1"/>
</dbReference>
<organism evidence="2 3">
    <name type="scientific">Mariprofundus ferrooxydans PV-1</name>
    <dbReference type="NCBI Taxonomy" id="314345"/>
    <lineage>
        <taxon>Bacteria</taxon>
        <taxon>Pseudomonadati</taxon>
        <taxon>Pseudomonadota</taxon>
        <taxon>Candidatius Mariprofundia</taxon>
        <taxon>Mariprofundales</taxon>
        <taxon>Mariprofundaceae</taxon>
        <taxon>Mariprofundus</taxon>
    </lineage>
</organism>
<dbReference type="Pfam" id="PF03358">
    <property type="entry name" value="FMN_red"/>
    <property type="match status" value="1"/>
</dbReference>
<dbReference type="EMBL" id="AATS01000023">
    <property type="protein sequence ID" value="EAU53449.1"/>
    <property type="molecule type" value="Genomic_DNA"/>
</dbReference>
<keyword evidence="3" id="KW-1185">Reference proteome</keyword>
<dbReference type="OrthoDB" id="5298116at2"/>
<comment type="caution">
    <text evidence="2">The sequence shown here is derived from an EMBL/GenBank/DDBJ whole genome shotgun (WGS) entry which is preliminary data.</text>
</comment>
<dbReference type="InterPro" id="IPR005025">
    <property type="entry name" value="FMN_Rdtase-like_dom"/>
</dbReference>
<protein>
    <submittedName>
        <fullName evidence="2">NADPH-dependent FMN reductase</fullName>
    </submittedName>
</protein>
<dbReference type="PANTHER" id="PTHR30543:SF21">
    <property type="entry name" value="NAD(P)H-DEPENDENT FMN REDUCTASE LOT6"/>
    <property type="match status" value="1"/>
</dbReference>
<dbReference type="Proteomes" id="UP000005297">
    <property type="component" value="Unassembled WGS sequence"/>
</dbReference>
<dbReference type="FunCoup" id="Q0EW19">
    <property type="interactions" value="313"/>
</dbReference>
<dbReference type="GO" id="GO:0016491">
    <property type="term" value="F:oxidoreductase activity"/>
    <property type="evidence" value="ECO:0007669"/>
    <property type="project" value="InterPro"/>
</dbReference>
<feature type="domain" description="NADPH-dependent FMN reductase-like" evidence="1">
    <location>
        <begin position="1"/>
        <end position="145"/>
    </location>
</feature>